<keyword evidence="4 9" id="KW-0274">FAD</keyword>
<dbReference type="Proteomes" id="UP000246132">
    <property type="component" value="Unassembled WGS sequence"/>
</dbReference>
<evidence type="ECO:0000256" key="9">
    <source>
        <dbReference type="PIRNR" id="PIRNR000361"/>
    </source>
</evidence>
<dbReference type="InterPro" id="IPR008333">
    <property type="entry name" value="Cbr1-like_FAD-bd_dom"/>
</dbReference>
<feature type="domain" description="4Fe-4S ferredoxin-type" evidence="11">
    <location>
        <begin position="37"/>
        <end position="64"/>
    </location>
</feature>
<dbReference type="PRINTS" id="PR00371">
    <property type="entry name" value="FPNCR"/>
</dbReference>
<dbReference type="InterPro" id="IPR017634">
    <property type="entry name" value="Benzoyl_CoA_Oase_BoxA"/>
</dbReference>
<accession>A0A3A8A5J5</accession>
<keyword evidence="8" id="KW-0411">Iron-sulfur</keyword>
<dbReference type="InterPro" id="IPR001709">
    <property type="entry name" value="Flavoprot_Pyr_Nucl_cyt_Rdtase"/>
</dbReference>
<name>A0A3A8A5J5_9HYPH</name>
<evidence type="ECO:0000256" key="2">
    <source>
        <dbReference type="ARBA" id="ARBA00022630"/>
    </source>
</evidence>
<dbReference type="Gene3D" id="2.40.30.10">
    <property type="entry name" value="Translation factors"/>
    <property type="match status" value="1"/>
</dbReference>
<dbReference type="GO" id="GO:0016491">
    <property type="term" value="F:oxidoreductase activity"/>
    <property type="evidence" value="ECO:0007669"/>
    <property type="project" value="UniProtKB-KW"/>
</dbReference>
<gene>
    <name evidence="13" type="primary">boxA</name>
    <name evidence="13" type="ORF">DEM25_016920</name>
</gene>
<evidence type="ECO:0000313" key="14">
    <source>
        <dbReference type="Proteomes" id="UP000246132"/>
    </source>
</evidence>
<keyword evidence="7" id="KW-0408">Iron</keyword>
<protein>
    <submittedName>
        <fullName evidence="13">Benzoyl-CoA 2,3-epoxidase subunit BoxA</fullName>
        <ecNumber evidence="13">1.14.13.208</ecNumber>
    </submittedName>
</protein>
<evidence type="ECO:0000259" key="11">
    <source>
        <dbReference type="PROSITE" id="PS51379"/>
    </source>
</evidence>
<dbReference type="SUPFAM" id="SSF52343">
    <property type="entry name" value="Ferredoxin reductase-like, C-terminal NADP-linked domain"/>
    <property type="match status" value="1"/>
</dbReference>
<feature type="binding site" evidence="10">
    <location>
        <position position="328"/>
    </location>
    <ligand>
        <name>NADP(+)</name>
        <dbReference type="ChEBI" id="CHEBI:58349"/>
    </ligand>
</feature>
<dbReference type="RefSeq" id="WP_109767673.1">
    <property type="nucleotide sequence ID" value="NZ_CP159474.1"/>
</dbReference>
<dbReference type="AlphaFoldDB" id="A0A3A8A5J5"/>
<evidence type="ECO:0000256" key="1">
    <source>
        <dbReference type="ARBA" id="ARBA00001974"/>
    </source>
</evidence>
<feature type="binding site" evidence="10">
    <location>
        <position position="265"/>
    </location>
    <ligand>
        <name>NADP(+)</name>
        <dbReference type="ChEBI" id="CHEBI:58349"/>
    </ligand>
</feature>
<dbReference type="InterPro" id="IPR015701">
    <property type="entry name" value="FNR"/>
</dbReference>
<proteinExistence type="predicted"/>
<dbReference type="PROSITE" id="PS00198">
    <property type="entry name" value="4FE4S_FER_1"/>
    <property type="match status" value="1"/>
</dbReference>
<dbReference type="InterPro" id="IPR017896">
    <property type="entry name" value="4Fe4S_Fe-S-bd"/>
</dbReference>
<reference evidence="13 14" key="1">
    <citation type="journal article" date="2018" name="Int. J. Syst. Bacteriol.">
        <title>Oceaniradius stylonemae gen. nov., sp. nov., isolated from a red alga, Stylonema cornu-cervi.</title>
        <authorList>
            <person name="Jeong S."/>
        </authorList>
    </citation>
    <scope>NUCLEOTIDE SEQUENCE [LARGE SCALE GENOMIC DNA]</scope>
    <source>
        <strain evidence="13 14">StC1</strain>
    </source>
</reference>
<dbReference type="Pfam" id="PF00970">
    <property type="entry name" value="FAD_binding_6"/>
    <property type="match status" value="1"/>
</dbReference>
<feature type="binding site" evidence="10">
    <location>
        <position position="396"/>
    </location>
    <ligand>
        <name>NADP(+)</name>
        <dbReference type="ChEBI" id="CHEBI:58349"/>
    </ligand>
</feature>
<evidence type="ECO:0000256" key="4">
    <source>
        <dbReference type="ARBA" id="ARBA00022827"/>
    </source>
</evidence>
<dbReference type="NCBIfam" id="TIGR03224">
    <property type="entry name" value="benzo_boxA"/>
    <property type="match status" value="1"/>
</dbReference>
<dbReference type="PIRSF" id="PIRSF000361">
    <property type="entry name" value="Frd-NADP+_RD"/>
    <property type="match status" value="1"/>
</dbReference>
<sequence length="398" mass="43656">MNKPVKQHLIDPEICIRCYTCEMTCPIGAITHDDNNVVVDAARCNFCMDCIPVCPTGSIDEWRIVNEPYSLDEQFGWSELPPQEEIAADGDGADTSIEAFDDAIAALLAEAHSGAGGKARAPASAAKPSINLYNLAKPAEATVTGNFRLTSEDGDSDVRHIILDFGATPFPVLEGQSIGIIPPGTDEKGEAHLPRLYSVSSPRDGERPNYNNVSLTVKREPNGVCSNHVCDLKPGDTVRVTGPFGSTFLLPSDSGAHLMMICTGTGSAPFRAFTMRRQRENPRLKDTMSLYFGARTPEDLPYFGPLKKVPESFMKKVFAFSRQPESPKNYVQDKLRENADDVAALMRNPDGYIYICGLKAMEHGVEEALSDIARSAGLVWTEVRDTMRDDGRYHVETY</sequence>
<dbReference type="InterPro" id="IPR017938">
    <property type="entry name" value="Riboflavin_synthase-like_b-brl"/>
</dbReference>
<evidence type="ECO:0000256" key="10">
    <source>
        <dbReference type="PIRSR" id="PIRSR000361-1"/>
    </source>
</evidence>
<comment type="cofactor">
    <cofactor evidence="1">
        <name>FAD</name>
        <dbReference type="ChEBI" id="CHEBI:57692"/>
    </cofactor>
</comment>
<dbReference type="GO" id="GO:0046872">
    <property type="term" value="F:metal ion binding"/>
    <property type="evidence" value="ECO:0007669"/>
    <property type="project" value="UniProtKB-KW"/>
</dbReference>
<dbReference type="PANTHER" id="PTHR43314">
    <property type="match status" value="1"/>
</dbReference>
<keyword evidence="3" id="KW-0479">Metal-binding</keyword>
<dbReference type="GO" id="GO:0051536">
    <property type="term" value="F:iron-sulfur cluster binding"/>
    <property type="evidence" value="ECO:0007669"/>
    <property type="project" value="UniProtKB-KW"/>
</dbReference>
<keyword evidence="5 9" id="KW-0521">NADP</keyword>
<dbReference type="Pfam" id="PF12838">
    <property type="entry name" value="Fer4_7"/>
    <property type="match status" value="1"/>
</dbReference>
<dbReference type="SUPFAM" id="SSF54862">
    <property type="entry name" value="4Fe-4S ferredoxins"/>
    <property type="match status" value="1"/>
</dbReference>
<keyword evidence="6 9" id="KW-0560">Oxidoreductase</keyword>
<dbReference type="InterPro" id="IPR017900">
    <property type="entry name" value="4Fe4S_Fe_S_CS"/>
</dbReference>
<dbReference type="OrthoDB" id="9816402at2"/>
<dbReference type="InterPro" id="IPR039261">
    <property type="entry name" value="FNR_nucleotide-bd"/>
</dbReference>
<evidence type="ECO:0000259" key="12">
    <source>
        <dbReference type="PROSITE" id="PS51384"/>
    </source>
</evidence>
<comment type="caution">
    <text evidence="13">The sequence shown here is derived from an EMBL/GenBank/DDBJ whole genome shotgun (WGS) entry which is preliminary data.</text>
</comment>
<feature type="binding site" evidence="10">
    <location>
        <position position="218"/>
    </location>
    <ligand>
        <name>NADP(+)</name>
        <dbReference type="ChEBI" id="CHEBI:58349"/>
    </ligand>
</feature>
<evidence type="ECO:0000256" key="8">
    <source>
        <dbReference type="ARBA" id="ARBA00023014"/>
    </source>
</evidence>
<keyword evidence="2 9" id="KW-0285">Flavoprotein</keyword>
<evidence type="ECO:0000256" key="7">
    <source>
        <dbReference type="ARBA" id="ARBA00023004"/>
    </source>
</evidence>
<dbReference type="EC" id="1.14.13.208" evidence="13"/>
<evidence type="ECO:0000313" key="13">
    <source>
        <dbReference type="EMBL" id="RKF05465.1"/>
    </source>
</evidence>
<dbReference type="Pfam" id="PF00175">
    <property type="entry name" value="NAD_binding_1"/>
    <property type="match status" value="1"/>
</dbReference>
<dbReference type="Gene3D" id="3.40.50.80">
    <property type="entry name" value="Nucleotide-binding domain of ferredoxin-NADP reductase (FNR) module"/>
    <property type="match status" value="1"/>
</dbReference>
<feature type="binding site" evidence="10">
    <location>
        <begin position="357"/>
        <end position="358"/>
    </location>
    <ligand>
        <name>NADP(+)</name>
        <dbReference type="ChEBI" id="CHEBI:58349"/>
    </ligand>
</feature>
<dbReference type="PROSITE" id="PS51379">
    <property type="entry name" value="4FE4S_FER_2"/>
    <property type="match status" value="2"/>
</dbReference>
<dbReference type="InterPro" id="IPR017927">
    <property type="entry name" value="FAD-bd_FR_type"/>
</dbReference>
<dbReference type="CDD" id="cd06208">
    <property type="entry name" value="CYPOR_like_FNR"/>
    <property type="match status" value="1"/>
</dbReference>
<feature type="domain" description="4Fe-4S ferredoxin-type" evidence="11">
    <location>
        <begin position="6"/>
        <end position="35"/>
    </location>
</feature>
<evidence type="ECO:0000256" key="3">
    <source>
        <dbReference type="ARBA" id="ARBA00022723"/>
    </source>
</evidence>
<dbReference type="SUPFAM" id="SSF63380">
    <property type="entry name" value="Riboflavin synthase domain-like"/>
    <property type="match status" value="1"/>
</dbReference>
<dbReference type="InterPro" id="IPR001433">
    <property type="entry name" value="OxRdtase_FAD/NAD-bd"/>
</dbReference>
<feature type="binding site" evidence="10">
    <location>
        <begin position="321"/>
        <end position="322"/>
    </location>
    <ligand>
        <name>NADP(+)</name>
        <dbReference type="ChEBI" id="CHEBI:58349"/>
    </ligand>
</feature>
<dbReference type="EMBL" id="QFWV02000009">
    <property type="protein sequence ID" value="RKF05465.1"/>
    <property type="molecule type" value="Genomic_DNA"/>
</dbReference>
<dbReference type="Gene3D" id="3.30.70.20">
    <property type="match status" value="1"/>
</dbReference>
<evidence type="ECO:0000256" key="6">
    <source>
        <dbReference type="ARBA" id="ARBA00023002"/>
    </source>
</evidence>
<organism evidence="13 14">
    <name type="scientific">Oceaniradius stylonematis</name>
    <dbReference type="NCBI Taxonomy" id="2184161"/>
    <lineage>
        <taxon>Bacteria</taxon>
        <taxon>Pseudomonadati</taxon>
        <taxon>Pseudomonadota</taxon>
        <taxon>Alphaproteobacteria</taxon>
        <taxon>Hyphomicrobiales</taxon>
        <taxon>Ahrensiaceae</taxon>
        <taxon>Oceaniradius</taxon>
    </lineage>
</organism>
<evidence type="ECO:0000256" key="5">
    <source>
        <dbReference type="ARBA" id="ARBA00022857"/>
    </source>
</evidence>
<feature type="binding site" evidence="10">
    <location>
        <position position="198"/>
    </location>
    <ligand>
        <name>NADP(+)</name>
        <dbReference type="ChEBI" id="CHEBI:58349"/>
    </ligand>
</feature>
<feature type="domain" description="FAD-binding FR-type" evidence="12">
    <location>
        <begin position="136"/>
        <end position="250"/>
    </location>
</feature>
<keyword evidence="14" id="KW-1185">Reference proteome</keyword>
<dbReference type="PROSITE" id="PS51384">
    <property type="entry name" value="FAD_FR"/>
    <property type="match status" value="1"/>
</dbReference>
<dbReference type="PIRSF" id="PIRSF501177">
    <property type="entry name" value="BoxA"/>
    <property type="match status" value="1"/>
</dbReference>